<name>A0ABU9DV73_9BACL</name>
<evidence type="ECO:0000313" key="1">
    <source>
        <dbReference type="EMBL" id="MEK8131985.1"/>
    </source>
</evidence>
<evidence type="ECO:0000313" key="2">
    <source>
        <dbReference type="Proteomes" id="UP001469365"/>
    </source>
</evidence>
<keyword evidence="2" id="KW-1185">Reference proteome</keyword>
<accession>A0ABU9DV73</accession>
<gene>
    <name evidence="1" type="ORF">WMW72_29160</name>
</gene>
<sequence length="62" mass="7087">MRTDNQIKRKLNELLIQRKTLEAQAAGDTPQATAASERIERLDEQIVLLEWVLNEPIGSYHA</sequence>
<dbReference type="RefSeq" id="WP_341419112.1">
    <property type="nucleotide sequence ID" value="NZ_JBBPCC010000025.1"/>
</dbReference>
<organism evidence="1 2">
    <name type="scientific">Paenibacillus filicis</name>
    <dbReference type="NCBI Taxonomy" id="669464"/>
    <lineage>
        <taxon>Bacteria</taxon>
        <taxon>Bacillati</taxon>
        <taxon>Bacillota</taxon>
        <taxon>Bacilli</taxon>
        <taxon>Bacillales</taxon>
        <taxon>Paenibacillaceae</taxon>
        <taxon>Paenibacillus</taxon>
    </lineage>
</organism>
<proteinExistence type="predicted"/>
<comment type="caution">
    <text evidence="1">The sequence shown here is derived from an EMBL/GenBank/DDBJ whole genome shotgun (WGS) entry which is preliminary data.</text>
</comment>
<protein>
    <submittedName>
        <fullName evidence="1">Uncharacterized protein</fullName>
    </submittedName>
</protein>
<dbReference type="EMBL" id="JBBPCC010000025">
    <property type="protein sequence ID" value="MEK8131985.1"/>
    <property type="molecule type" value="Genomic_DNA"/>
</dbReference>
<dbReference type="Proteomes" id="UP001469365">
    <property type="component" value="Unassembled WGS sequence"/>
</dbReference>
<reference evidence="1 2" key="1">
    <citation type="submission" date="2024-04" db="EMBL/GenBank/DDBJ databases">
        <title>draft genome sequnece of Paenibacillus filicis.</title>
        <authorList>
            <person name="Kim D.-U."/>
        </authorList>
    </citation>
    <scope>NUCLEOTIDE SEQUENCE [LARGE SCALE GENOMIC DNA]</scope>
    <source>
        <strain evidence="1 2">KACC14197</strain>
    </source>
</reference>